<dbReference type="InterPro" id="IPR049492">
    <property type="entry name" value="BD-FAE-like_dom"/>
</dbReference>
<reference evidence="4 5" key="1">
    <citation type="submission" date="2017-08" db="EMBL/GenBank/DDBJ databases">
        <title>Substantial Increase in Enzyme Production by Combined Drug-Resistance Mutations in Paenibacillus agaridevorans.</title>
        <authorList>
            <person name="Tanaka Y."/>
            <person name="Funane K."/>
            <person name="Hosaka T."/>
            <person name="Shiwa Y."/>
            <person name="Fujita N."/>
            <person name="Miyazaki T."/>
            <person name="Yoshikawa H."/>
            <person name="Murakami K."/>
            <person name="Kasahara K."/>
            <person name="Inaoka T."/>
            <person name="Hiraga Y."/>
            <person name="Ochi K."/>
        </authorList>
    </citation>
    <scope>NUCLEOTIDE SEQUENCE [LARGE SCALE GENOMIC DNA]</scope>
    <source>
        <strain evidence="4 5">T-3040</strain>
    </source>
</reference>
<keyword evidence="5" id="KW-1185">Reference proteome</keyword>
<dbReference type="GO" id="GO:0008236">
    <property type="term" value="F:serine-type peptidase activity"/>
    <property type="evidence" value="ECO:0007669"/>
    <property type="project" value="InterPro"/>
</dbReference>
<comment type="caution">
    <text evidence="4">The sequence shown here is derived from an EMBL/GenBank/DDBJ whole genome shotgun (WGS) entry which is preliminary data.</text>
</comment>
<dbReference type="Pfam" id="PF20434">
    <property type="entry name" value="BD-FAE"/>
    <property type="match status" value="1"/>
</dbReference>
<dbReference type="EMBL" id="BDQX01000011">
    <property type="protein sequence ID" value="GBG05593.1"/>
    <property type="molecule type" value="Genomic_DNA"/>
</dbReference>
<dbReference type="Proteomes" id="UP000245202">
    <property type="component" value="Unassembled WGS sequence"/>
</dbReference>
<dbReference type="PANTHER" id="PTHR48081">
    <property type="entry name" value="AB HYDROLASE SUPERFAMILY PROTEIN C4A8.06C"/>
    <property type="match status" value="1"/>
</dbReference>
<organism evidence="4 5">
    <name type="scientific">Paenibacillus agaridevorans</name>
    <dbReference type="NCBI Taxonomy" id="171404"/>
    <lineage>
        <taxon>Bacteria</taxon>
        <taxon>Bacillati</taxon>
        <taxon>Bacillota</taxon>
        <taxon>Bacilli</taxon>
        <taxon>Bacillales</taxon>
        <taxon>Paenibacillaceae</taxon>
        <taxon>Paenibacillus</taxon>
    </lineage>
</organism>
<keyword evidence="1" id="KW-0378">Hydrolase</keyword>
<accession>A0A2R5EPA0</accession>
<dbReference type="AlphaFoldDB" id="A0A2R5EPA0"/>
<evidence type="ECO:0000313" key="4">
    <source>
        <dbReference type="EMBL" id="GBG05593.1"/>
    </source>
</evidence>
<feature type="domain" description="Peptidase S9 prolyl oligopeptidase catalytic" evidence="2">
    <location>
        <begin position="149"/>
        <end position="268"/>
    </location>
</feature>
<dbReference type="InterPro" id="IPR050300">
    <property type="entry name" value="GDXG_lipolytic_enzyme"/>
</dbReference>
<dbReference type="GO" id="GO:0006508">
    <property type="term" value="P:proteolysis"/>
    <property type="evidence" value="ECO:0007669"/>
    <property type="project" value="InterPro"/>
</dbReference>
<protein>
    <submittedName>
        <fullName evidence="4">Uncharacterized protein</fullName>
    </submittedName>
</protein>
<evidence type="ECO:0000313" key="5">
    <source>
        <dbReference type="Proteomes" id="UP000245202"/>
    </source>
</evidence>
<proteinExistence type="predicted"/>
<dbReference type="InterPro" id="IPR001375">
    <property type="entry name" value="Peptidase_S9_cat"/>
</dbReference>
<dbReference type="InterPro" id="IPR029058">
    <property type="entry name" value="AB_hydrolase_fold"/>
</dbReference>
<dbReference type="Gene3D" id="3.40.50.1820">
    <property type="entry name" value="alpha/beta hydrolase"/>
    <property type="match status" value="1"/>
</dbReference>
<dbReference type="Pfam" id="PF00326">
    <property type="entry name" value="Peptidase_S9"/>
    <property type="match status" value="1"/>
</dbReference>
<evidence type="ECO:0000256" key="1">
    <source>
        <dbReference type="ARBA" id="ARBA00022801"/>
    </source>
</evidence>
<evidence type="ECO:0000259" key="2">
    <source>
        <dbReference type="Pfam" id="PF00326"/>
    </source>
</evidence>
<dbReference type="RefSeq" id="WP_108991068.1">
    <property type="nucleotide sequence ID" value="NZ_BDQX01000011.1"/>
</dbReference>
<gene>
    <name evidence="4" type="ORF">PAT3040_00077</name>
</gene>
<evidence type="ECO:0000259" key="3">
    <source>
        <dbReference type="Pfam" id="PF20434"/>
    </source>
</evidence>
<feature type="domain" description="BD-FAE-like" evidence="3">
    <location>
        <begin position="30"/>
        <end position="124"/>
    </location>
</feature>
<name>A0A2R5EPA0_9BACL</name>
<dbReference type="SUPFAM" id="SSF53474">
    <property type="entry name" value="alpha/beta-Hydrolases"/>
    <property type="match status" value="1"/>
</dbReference>
<sequence>MMMERTYTYKTVGSCNIQADVYRLEDELIRPVIVWVHGGCLMRGSRMDIRSRGLMSYVNEGYTVVSIDYRLAPEVKLKSIIEDLQDAIRWVREQGPDLFQIDSDRMAVIGSSAGGYLTLMSGFCVEPRPLALVSLFGYGDIAGKWYAEPDAYYCQMPPVSREENLYIYCRQNGLWPNIVVGHDPKTEPRAFDAFCPIRNVTLDYPPTLLLHGEEDTDVPIEQSIIMQAELSRVGVDNEFVRYPGEGHGLDESYSDAVAKALLFLKKHIHFN</sequence>